<evidence type="ECO:0000256" key="2">
    <source>
        <dbReference type="ARBA" id="ARBA00010446"/>
    </source>
</evidence>
<sequence length="112" mass="11101">MFSRAFAATVVMIATLTTSVMAAPGTTPSCNTGPVQCCNSVQSSDTPGVESLLGLLGIVLGGPAQVGLGCSPLSVVGLLPSGDACSQQTVCCEDNHFNGLVNVGCTPINISA</sequence>
<dbReference type="CDD" id="cd23507">
    <property type="entry name" value="hydrophobin_I"/>
    <property type="match status" value="1"/>
</dbReference>
<keyword evidence="5 9" id="KW-0732">Signal</keyword>
<dbReference type="EMBL" id="JAUEPT010000055">
    <property type="protein sequence ID" value="KAK0436440.1"/>
    <property type="molecule type" value="Genomic_DNA"/>
</dbReference>
<evidence type="ECO:0000256" key="1">
    <source>
        <dbReference type="ARBA" id="ARBA00004191"/>
    </source>
</evidence>
<dbReference type="AlphaFoldDB" id="A0AA39J6N1"/>
<keyword evidence="7" id="KW-0325">Glycoprotein</keyword>
<proteinExistence type="inferred from homology"/>
<dbReference type="Pfam" id="PF01185">
    <property type="entry name" value="Hydrophobin"/>
    <property type="match status" value="1"/>
</dbReference>
<comment type="subunit">
    <text evidence="8">Self-assembles to form functional amyloid fibrils called rodlets. Self-assembly into fibrillar rodlets occurs spontaneously at hydrophobic:hydrophilic interfaces and the rodlets further associate laterally to form amphipathic monolayers.</text>
</comment>
<organism evidence="10 11">
    <name type="scientific">Armillaria borealis</name>
    <dbReference type="NCBI Taxonomy" id="47425"/>
    <lineage>
        <taxon>Eukaryota</taxon>
        <taxon>Fungi</taxon>
        <taxon>Dikarya</taxon>
        <taxon>Basidiomycota</taxon>
        <taxon>Agaricomycotina</taxon>
        <taxon>Agaricomycetes</taxon>
        <taxon>Agaricomycetidae</taxon>
        <taxon>Agaricales</taxon>
        <taxon>Marasmiineae</taxon>
        <taxon>Physalacriaceae</taxon>
        <taxon>Armillaria</taxon>
    </lineage>
</organism>
<evidence type="ECO:0000256" key="7">
    <source>
        <dbReference type="ARBA" id="ARBA00023180"/>
    </source>
</evidence>
<dbReference type="Proteomes" id="UP001175226">
    <property type="component" value="Unassembled WGS sequence"/>
</dbReference>
<keyword evidence="3 9" id="KW-0134">Cell wall</keyword>
<comment type="caution">
    <text evidence="10">The sequence shown here is derived from an EMBL/GenBank/DDBJ whole genome shotgun (WGS) entry which is preliminary data.</text>
</comment>
<feature type="signal peptide" evidence="9">
    <location>
        <begin position="1"/>
        <end position="22"/>
    </location>
</feature>
<dbReference type="PROSITE" id="PS00956">
    <property type="entry name" value="HYDROPHOBIN"/>
    <property type="match status" value="1"/>
</dbReference>
<dbReference type="SMART" id="SM00075">
    <property type="entry name" value="HYDRO"/>
    <property type="match status" value="1"/>
</dbReference>
<evidence type="ECO:0000313" key="10">
    <source>
        <dbReference type="EMBL" id="KAK0436440.1"/>
    </source>
</evidence>
<evidence type="ECO:0000256" key="3">
    <source>
        <dbReference type="ARBA" id="ARBA00022512"/>
    </source>
</evidence>
<evidence type="ECO:0000256" key="6">
    <source>
        <dbReference type="ARBA" id="ARBA00023157"/>
    </source>
</evidence>
<comment type="subcellular location">
    <subcellularLocation>
        <location evidence="1 9">Secreted</location>
        <location evidence="1 9">Cell wall</location>
    </subcellularLocation>
</comment>
<protein>
    <recommendedName>
        <fullName evidence="9">Hydrophobin</fullName>
    </recommendedName>
</protein>
<comment type="similarity">
    <text evidence="2 9">Belongs to the fungal hydrophobin family.</text>
</comment>
<feature type="chain" id="PRO_5041482316" description="Hydrophobin" evidence="9">
    <location>
        <begin position="23"/>
        <end position="112"/>
    </location>
</feature>
<accession>A0AA39J6N1</accession>
<dbReference type="GO" id="GO:0005199">
    <property type="term" value="F:structural constituent of cell wall"/>
    <property type="evidence" value="ECO:0007669"/>
    <property type="project" value="InterPro"/>
</dbReference>
<evidence type="ECO:0000256" key="4">
    <source>
        <dbReference type="ARBA" id="ARBA00022525"/>
    </source>
</evidence>
<evidence type="ECO:0000313" key="11">
    <source>
        <dbReference type="Proteomes" id="UP001175226"/>
    </source>
</evidence>
<reference evidence="10" key="1">
    <citation type="submission" date="2023-06" db="EMBL/GenBank/DDBJ databases">
        <authorList>
            <consortium name="Lawrence Berkeley National Laboratory"/>
            <person name="Ahrendt S."/>
            <person name="Sahu N."/>
            <person name="Indic B."/>
            <person name="Wong-Bajracharya J."/>
            <person name="Merenyi Z."/>
            <person name="Ke H.-M."/>
            <person name="Monk M."/>
            <person name="Kocsube S."/>
            <person name="Drula E."/>
            <person name="Lipzen A."/>
            <person name="Balint B."/>
            <person name="Henrissat B."/>
            <person name="Andreopoulos B."/>
            <person name="Martin F.M."/>
            <person name="Harder C.B."/>
            <person name="Rigling D."/>
            <person name="Ford K.L."/>
            <person name="Foster G.D."/>
            <person name="Pangilinan J."/>
            <person name="Papanicolaou A."/>
            <person name="Barry K."/>
            <person name="LaButti K."/>
            <person name="Viragh M."/>
            <person name="Koriabine M."/>
            <person name="Yan M."/>
            <person name="Riley R."/>
            <person name="Champramary S."/>
            <person name="Plett K.L."/>
            <person name="Tsai I.J."/>
            <person name="Slot J."/>
            <person name="Sipos G."/>
            <person name="Plett J."/>
            <person name="Nagy L.G."/>
            <person name="Grigoriev I.V."/>
        </authorList>
    </citation>
    <scope>NUCLEOTIDE SEQUENCE</scope>
    <source>
        <strain evidence="10">FPL87.14</strain>
    </source>
</reference>
<evidence type="ECO:0000256" key="8">
    <source>
        <dbReference type="ARBA" id="ARBA00093546"/>
    </source>
</evidence>
<gene>
    <name evidence="10" type="ORF">EV421DRAFT_1125196</name>
</gene>
<dbReference type="GO" id="GO:0009277">
    <property type="term" value="C:fungal-type cell wall"/>
    <property type="evidence" value="ECO:0007669"/>
    <property type="project" value="InterPro"/>
</dbReference>
<keyword evidence="6 9" id="KW-1015">Disulfide bond</keyword>
<dbReference type="InterPro" id="IPR019778">
    <property type="entry name" value="Class_I_Hydrophobin_CS"/>
</dbReference>
<evidence type="ECO:0000256" key="5">
    <source>
        <dbReference type="ARBA" id="ARBA00022729"/>
    </source>
</evidence>
<keyword evidence="11" id="KW-1185">Reference proteome</keyword>
<evidence type="ECO:0000256" key="9">
    <source>
        <dbReference type="RuleBase" id="RU365009"/>
    </source>
</evidence>
<dbReference type="InterPro" id="IPR001338">
    <property type="entry name" value="Class_I_Hydrophobin"/>
</dbReference>
<keyword evidence="4 9" id="KW-0964">Secreted</keyword>
<name>A0AA39J6N1_9AGAR</name>